<keyword evidence="2 6" id="KW-0479">Metal-binding</keyword>
<organism evidence="7 8">
    <name type="scientific">Actinoalloteichus hymeniacidonis</name>
    <dbReference type="NCBI Taxonomy" id="340345"/>
    <lineage>
        <taxon>Bacteria</taxon>
        <taxon>Bacillati</taxon>
        <taxon>Actinomycetota</taxon>
        <taxon>Actinomycetes</taxon>
        <taxon>Pseudonocardiales</taxon>
        <taxon>Pseudonocardiaceae</taxon>
        <taxon>Actinoalloteichus</taxon>
    </lineage>
</organism>
<dbReference type="GO" id="GO:0006412">
    <property type="term" value="P:translation"/>
    <property type="evidence" value="ECO:0007669"/>
    <property type="project" value="UniProtKB-UniRule"/>
</dbReference>
<dbReference type="Proteomes" id="UP000095210">
    <property type="component" value="Chromosome"/>
</dbReference>
<feature type="binding site" evidence="6">
    <location>
        <position position="177"/>
    </location>
    <ligand>
        <name>Fe cation</name>
        <dbReference type="ChEBI" id="CHEBI:24875"/>
    </ligand>
</feature>
<dbReference type="SUPFAM" id="SSF56420">
    <property type="entry name" value="Peptide deformylase"/>
    <property type="match status" value="1"/>
</dbReference>
<comment type="cofactor">
    <cofactor evidence="6">
        <name>Fe(2+)</name>
        <dbReference type="ChEBI" id="CHEBI:29033"/>
    </cofactor>
    <text evidence="6">Binds 1 Fe(2+) ion.</text>
</comment>
<dbReference type="GO" id="GO:0042586">
    <property type="term" value="F:peptide deformylase activity"/>
    <property type="evidence" value="ECO:0007669"/>
    <property type="project" value="UniProtKB-UniRule"/>
</dbReference>
<dbReference type="PANTHER" id="PTHR10458:SF2">
    <property type="entry name" value="PEPTIDE DEFORMYLASE, MITOCHONDRIAL"/>
    <property type="match status" value="1"/>
</dbReference>
<dbReference type="HAMAP" id="MF_00163">
    <property type="entry name" value="Pep_deformylase"/>
    <property type="match status" value="1"/>
</dbReference>
<reference evidence="8" key="1">
    <citation type="submission" date="2016-03" db="EMBL/GenBank/DDBJ databases">
        <title>Complete genome sequence of the type strain Actinoalloteichus hymeniacidonis DSM 45092.</title>
        <authorList>
            <person name="Schaffert L."/>
            <person name="Albersmeier A."/>
            <person name="Winkler A."/>
            <person name="Kalinowski J."/>
            <person name="Zotchev S."/>
            <person name="Ruckert C."/>
        </authorList>
    </citation>
    <scope>NUCLEOTIDE SEQUENCE [LARGE SCALE GENOMIC DNA]</scope>
    <source>
        <strain evidence="8">HPA177(T) (DSM 45092(T))</strain>
    </source>
</reference>
<dbReference type="InterPro" id="IPR023635">
    <property type="entry name" value="Peptide_deformylase"/>
</dbReference>
<gene>
    <name evidence="6" type="primary">def</name>
    <name evidence="7" type="ORF">TL08_13240</name>
</gene>
<dbReference type="PANTHER" id="PTHR10458">
    <property type="entry name" value="PEPTIDE DEFORMYLASE"/>
    <property type="match status" value="1"/>
</dbReference>
<proteinExistence type="inferred from homology"/>
<feature type="active site" evidence="6">
    <location>
        <position position="174"/>
    </location>
</feature>
<evidence type="ECO:0000313" key="7">
    <source>
        <dbReference type="EMBL" id="AOS63462.1"/>
    </source>
</evidence>
<dbReference type="GO" id="GO:0046872">
    <property type="term" value="F:metal ion binding"/>
    <property type="evidence" value="ECO:0007669"/>
    <property type="project" value="UniProtKB-KW"/>
</dbReference>
<dbReference type="Pfam" id="PF01327">
    <property type="entry name" value="Pep_deformylase"/>
    <property type="match status" value="1"/>
</dbReference>
<comment type="catalytic activity">
    <reaction evidence="6">
        <text>N-terminal N-formyl-L-methionyl-[peptide] + H2O = N-terminal L-methionyl-[peptide] + formate</text>
        <dbReference type="Rhea" id="RHEA:24420"/>
        <dbReference type="Rhea" id="RHEA-COMP:10639"/>
        <dbReference type="Rhea" id="RHEA-COMP:10640"/>
        <dbReference type="ChEBI" id="CHEBI:15377"/>
        <dbReference type="ChEBI" id="CHEBI:15740"/>
        <dbReference type="ChEBI" id="CHEBI:49298"/>
        <dbReference type="ChEBI" id="CHEBI:64731"/>
        <dbReference type="EC" id="3.5.1.88"/>
    </reaction>
</comment>
<dbReference type="PRINTS" id="PR01576">
    <property type="entry name" value="PDEFORMYLASE"/>
</dbReference>
<evidence type="ECO:0000313" key="8">
    <source>
        <dbReference type="Proteomes" id="UP000095210"/>
    </source>
</evidence>
<dbReference type="AlphaFoldDB" id="A0AAC9HPX7"/>
<dbReference type="EMBL" id="CP014859">
    <property type="protein sequence ID" value="AOS63462.1"/>
    <property type="molecule type" value="Genomic_DNA"/>
</dbReference>
<comment type="similarity">
    <text evidence="1 6">Belongs to the polypeptide deformylase family.</text>
</comment>
<comment type="function">
    <text evidence="6">Removes the formyl group from the N-terminal Met of newly synthesized proteins. Requires at least a dipeptide for an efficient rate of reaction. N-terminal L-methionine is a prerequisite for activity but the enzyme has broad specificity at other positions.</text>
</comment>
<keyword evidence="5 6" id="KW-0408">Iron</keyword>
<dbReference type="InterPro" id="IPR036821">
    <property type="entry name" value="Peptide_deformylase_sf"/>
</dbReference>
<keyword evidence="3 6" id="KW-0378">Hydrolase</keyword>
<evidence type="ECO:0000256" key="4">
    <source>
        <dbReference type="ARBA" id="ARBA00022917"/>
    </source>
</evidence>
<evidence type="ECO:0000256" key="3">
    <source>
        <dbReference type="ARBA" id="ARBA00022801"/>
    </source>
</evidence>
<feature type="binding site" evidence="6">
    <location>
        <position position="131"/>
    </location>
    <ligand>
        <name>Fe cation</name>
        <dbReference type="ChEBI" id="CHEBI:24875"/>
    </ligand>
</feature>
<dbReference type="Gene3D" id="3.90.45.10">
    <property type="entry name" value="Peptide deformylase"/>
    <property type="match status" value="1"/>
</dbReference>
<keyword evidence="4 6" id="KW-0648">Protein biosynthesis</keyword>
<feature type="binding site" evidence="6">
    <location>
        <position position="173"/>
    </location>
    <ligand>
        <name>Fe cation</name>
        <dbReference type="ChEBI" id="CHEBI:24875"/>
    </ligand>
</feature>
<dbReference type="NCBIfam" id="NF001159">
    <property type="entry name" value="PRK00150.1-3"/>
    <property type="match status" value="1"/>
</dbReference>
<dbReference type="RefSeq" id="WP_069849239.1">
    <property type="nucleotide sequence ID" value="NZ_CP014859.1"/>
</dbReference>
<dbReference type="EC" id="3.5.1.88" evidence="6"/>
<protein>
    <recommendedName>
        <fullName evidence="6">Peptide deformylase</fullName>
        <shortName evidence="6">PDF</shortName>
        <ecNumber evidence="6">3.5.1.88</ecNumber>
    </recommendedName>
    <alternativeName>
        <fullName evidence="6">Polypeptide deformylase</fullName>
    </alternativeName>
</protein>
<evidence type="ECO:0000256" key="1">
    <source>
        <dbReference type="ARBA" id="ARBA00010759"/>
    </source>
</evidence>
<name>A0AAC9HPX7_9PSEU</name>
<keyword evidence="8" id="KW-1185">Reference proteome</keyword>
<evidence type="ECO:0000256" key="6">
    <source>
        <dbReference type="HAMAP-Rule" id="MF_00163"/>
    </source>
</evidence>
<dbReference type="KEGG" id="ahm:TL08_13240"/>
<dbReference type="FunFam" id="3.90.45.10:FF:000004">
    <property type="entry name" value="Peptide deformylase"/>
    <property type="match status" value="1"/>
</dbReference>
<evidence type="ECO:0000256" key="2">
    <source>
        <dbReference type="ARBA" id="ARBA00022723"/>
    </source>
</evidence>
<dbReference type="NCBIfam" id="TIGR00079">
    <property type="entry name" value="pept_deformyl"/>
    <property type="match status" value="1"/>
</dbReference>
<dbReference type="CDD" id="cd00487">
    <property type="entry name" value="Pep_deformylase"/>
    <property type="match status" value="1"/>
</dbReference>
<evidence type="ECO:0000256" key="5">
    <source>
        <dbReference type="ARBA" id="ARBA00023004"/>
    </source>
</evidence>
<accession>A0AAC9HPX7</accession>
<sequence>MSSDSPGSIDRRVRVQGKPVDGVFPRRAPEAERGSVRRVTVVGEEVLHRPCRDVVDFGTPELAALIDDMFATMYVAEGVGLAANQIGVDLRVFVYDIPDGDGVRHVGHIINPVLDEIPAAQRRLEDGTEGCLSVPGPYLTVARPDHAIARGQDMHGEPLVLEGREFFARCLQHETDHLNGSLYIDRLSARDRKTALREMNERRDEVFAARAARAAALKS</sequence>